<organism evidence="7 8">
    <name type="scientific">Dyadobacter jiangsuensis</name>
    <dbReference type="NCBI Taxonomy" id="1591085"/>
    <lineage>
        <taxon>Bacteria</taxon>
        <taxon>Pseudomonadati</taxon>
        <taxon>Bacteroidota</taxon>
        <taxon>Cytophagia</taxon>
        <taxon>Cytophagales</taxon>
        <taxon>Spirosomataceae</taxon>
        <taxon>Dyadobacter</taxon>
    </lineage>
</organism>
<comment type="caution">
    <text evidence="7">The sequence shown here is derived from an EMBL/GenBank/DDBJ whole genome shotgun (WGS) entry which is preliminary data.</text>
</comment>
<dbReference type="InterPro" id="IPR050406">
    <property type="entry name" value="FGGY_Carb_Kinase"/>
</dbReference>
<dbReference type="InterPro" id="IPR043129">
    <property type="entry name" value="ATPase_NBD"/>
</dbReference>
<dbReference type="InterPro" id="IPR018483">
    <property type="entry name" value="Carb_kinase_FGGY_CS"/>
</dbReference>
<dbReference type="GO" id="GO:0005975">
    <property type="term" value="P:carbohydrate metabolic process"/>
    <property type="evidence" value="ECO:0007669"/>
    <property type="project" value="InterPro"/>
</dbReference>
<dbReference type="InterPro" id="IPR018484">
    <property type="entry name" value="FGGY_N"/>
</dbReference>
<evidence type="ECO:0000313" key="8">
    <source>
        <dbReference type="Proteomes" id="UP000241964"/>
    </source>
</evidence>
<evidence type="ECO:0000256" key="1">
    <source>
        <dbReference type="ARBA" id="ARBA00009156"/>
    </source>
</evidence>
<evidence type="ECO:0000259" key="5">
    <source>
        <dbReference type="Pfam" id="PF00370"/>
    </source>
</evidence>
<dbReference type="Pfam" id="PF00370">
    <property type="entry name" value="FGGY_N"/>
    <property type="match status" value="1"/>
</dbReference>
<comment type="similarity">
    <text evidence="1 4">Belongs to the FGGY kinase family.</text>
</comment>
<proteinExistence type="inferred from homology"/>
<name>A0A2P8F9J3_9BACT</name>
<keyword evidence="8" id="KW-1185">Reference proteome</keyword>
<dbReference type="GO" id="GO:0016301">
    <property type="term" value="F:kinase activity"/>
    <property type="evidence" value="ECO:0007669"/>
    <property type="project" value="UniProtKB-KW"/>
</dbReference>
<dbReference type="PIRSF" id="PIRSF000538">
    <property type="entry name" value="GlpK"/>
    <property type="match status" value="1"/>
</dbReference>
<dbReference type="Proteomes" id="UP000241964">
    <property type="component" value="Unassembled WGS sequence"/>
</dbReference>
<dbReference type="InterPro" id="IPR018485">
    <property type="entry name" value="FGGY_C"/>
</dbReference>
<dbReference type="PANTHER" id="PTHR43095:SF2">
    <property type="entry name" value="GLUCONOKINASE"/>
    <property type="match status" value="1"/>
</dbReference>
<gene>
    <name evidence="7" type="ORF">CLV60_1313</name>
</gene>
<dbReference type="PROSITE" id="PS00445">
    <property type="entry name" value="FGGY_KINASES_2"/>
    <property type="match status" value="1"/>
</dbReference>
<feature type="domain" description="Carbohydrate kinase FGGY C-terminal" evidence="6">
    <location>
        <begin position="263"/>
        <end position="447"/>
    </location>
</feature>
<evidence type="ECO:0000256" key="2">
    <source>
        <dbReference type="ARBA" id="ARBA00022679"/>
    </source>
</evidence>
<evidence type="ECO:0000259" key="6">
    <source>
        <dbReference type="Pfam" id="PF02782"/>
    </source>
</evidence>
<evidence type="ECO:0000256" key="4">
    <source>
        <dbReference type="RuleBase" id="RU003733"/>
    </source>
</evidence>
<protein>
    <submittedName>
        <fullName evidence="7">Gluconate kinase (FGGY family)</fullName>
    </submittedName>
</protein>
<dbReference type="InterPro" id="IPR000577">
    <property type="entry name" value="Carb_kinase_FGGY"/>
</dbReference>
<dbReference type="SUPFAM" id="SSF53067">
    <property type="entry name" value="Actin-like ATPase domain"/>
    <property type="match status" value="2"/>
</dbReference>
<dbReference type="PROSITE" id="PS00933">
    <property type="entry name" value="FGGY_KINASES_1"/>
    <property type="match status" value="1"/>
</dbReference>
<feature type="domain" description="Carbohydrate kinase FGGY N-terminal" evidence="5">
    <location>
        <begin position="13"/>
        <end position="254"/>
    </location>
</feature>
<dbReference type="Gene3D" id="3.30.420.40">
    <property type="match status" value="2"/>
</dbReference>
<sequence length="496" mass="54320">MRVLPLKQLPMPYIIGCDIGTTNVKSVAFDTVSGTILASHSESYEMQHPRPDWSEQDPEEIFQAVCKTLKKVTAKCKDQGGPVGICFSAAMHGVLALDKDGKQLTNLIIWADNRSADVATRLRASQVGKKIYHNNGTPIHAMAPVCKLLWMKKNEPDVYRKTSKFVGVKEYIVYRLTGEFVVDYSIASATGMFNIRELRWDDYTLKKLGLKVEKLPEAVSPYHIVKLPGDNPAKLPEGTPLIMGASDGCLANLGSGAIRNGSMAVTIGTSAAVRICSAKPFSDPLMQTFCYVLDEKTYIVGGPSNNGAVIFEWFMNTFFPKESYDAVFKEAQGVKPGAEGLLFYPYLLGERAPLWSSSVRGGFSGLDITHTRAHFARAVMEGILLNLYSIAKILMEMQEIDTIYANGGFARSATWVQMLSDVFGKTVKLNETVETGAVGAAMVGLKALGVVKDFSELTAFTQVGQAFTPHKDIHEQYDALAGKFRKGARLMMAHAV</sequence>
<evidence type="ECO:0000313" key="7">
    <source>
        <dbReference type="EMBL" id="PSL18393.1"/>
    </source>
</evidence>
<dbReference type="EMBL" id="PYAS01000031">
    <property type="protein sequence ID" value="PSL18393.1"/>
    <property type="molecule type" value="Genomic_DNA"/>
</dbReference>
<accession>A0A2P8F9J3</accession>
<evidence type="ECO:0000256" key="3">
    <source>
        <dbReference type="ARBA" id="ARBA00022777"/>
    </source>
</evidence>
<keyword evidence="2 4" id="KW-0808">Transferase</keyword>
<dbReference type="AlphaFoldDB" id="A0A2P8F9J3"/>
<dbReference type="PANTHER" id="PTHR43095">
    <property type="entry name" value="SUGAR KINASE"/>
    <property type="match status" value="1"/>
</dbReference>
<keyword evidence="3 4" id="KW-0418">Kinase</keyword>
<dbReference type="GO" id="GO:0016773">
    <property type="term" value="F:phosphotransferase activity, alcohol group as acceptor"/>
    <property type="evidence" value="ECO:0007669"/>
    <property type="project" value="InterPro"/>
</dbReference>
<dbReference type="Pfam" id="PF02782">
    <property type="entry name" value="FGGY_C"/>
    <property type="match status" value="1"/>
</dbReference>
<dbReference type="CDD" id="cd07770">
    <property type="entry name" value="ASKHA_NBD_FGGY_GntK"/>
    <property type="match status" value="1"/>
</dbReference>
<reference evidence="7 8" key="1">
    <citation type="submission" date="2018-03" db="EMBL/GenBank/DDBJ databases">
        <title>Genomic Encyclopedia of Archaeal and Bacterial Type Strains, Phase II (KMG-II): from individual species to whole genera.</title>
        <authorList>
            <person name="Goeker M."/>
        </authorList>
    </citation>
    <scope>NUCLEOTIDE SEQUENCE [LARGE SCALE GENOMIC DNA]</scope>
    <source>
        <strain evidence="7 8">DSM 29057</strain>
    </source>
</reference>